<evidence type="ECO:0000313" key="2">
    <source>
        <dbReference type="Proteomes" id="UP001497602"/>
    </source>
</evidence>
<keyword evidence="2" id="KW-1185">Reference proteome</keyword>
<protein>
    <submittedName>
        <fullName evidence="1">Uncharacterized protein</fullName>
    </submittedName>
</protein>
<gene>
    <name evidence="1" type="ORF">T190115A13A_30072</name>
</gene>
<dbReference type="Proteomes" id="UP001497602">
    <property type="component" value="Unassembled WGS sequence"/>
</dbReference>
<comment type="caution">
    <text evidence="1">The sequence shown here is derived from an EMBL/GenBank/DDBJ whole genome shotgun (WGS) entry which is preliminary data.</text>
</comment>
<evidence type="ECO:0000313" key="1">
    <source>
        <dbReference type="EMBL" id="CAL2107226.1"/>
    </source>
</evidence>
<accession>A0ABM9PNC4</accession>
<sequence>MQAHYDVVVYEEVEHHFDVDEAHEDIHHQNDSHEEKSKEHHHHCTVITFSSDFIATVYNFQLIPLIEVREEINFYQNKYSNSFLNEIFQPPKF</sequence>
<reference evidence="1 2" key="1">
    <citation type="submission" date="2024-05" db="EMBL/GenBank/DDBJ databases">
        <authorList>
            <person name="Duchaud E."/>
        </authorList>
    </citation>
    <scope>NUCLEOTIDE SEQUENCE [LARGE SCALE GENOMIC DNA]</scope>
    <source>
        <strain evidence="1">Ena-SAMPLE-TAB-13-05-2024-13:56:06:370-140305</strain>
    </source>
</reference>
<name>A0ABM9PNC4_9FLAO</name>
<dbReference type="EMBL" id="CAXJRC010000033">
    <property type="protein sequence ID" value="CAL2107226.1"/>
    <property type="molecule type" value="Genomic_DNA"/>
</dbReference>
<organism evidence="1 2">
    <name type="scientific">Tenacibaculum vairaonense</name>
    <dbReference type="NCBI Taxonomy" id="3137860"/>
    <lineage>
        <taxon>Bacteria</taxon>
        <taxon>Pseudomonadati</taxon>
        <taxon>Bacteroidota</taxon>
        <taxon>Flavobacteriia</taxon>
        <taxon>Flavobacteriales</taxon>
        <taxon>Flavobacteriaceae</taxon>
        <taxon>Tenacibaculum</taxon>
    </lineage>
</organism>
<proteinExistence type="predicted"/>